<sequence>MGSRPGSSWLLHTTASRDVNSVEHDTHGLRRKAFGRQLKRVIRLWNPLVIRTHEAEADT</sequence>
<dbReference type="EMBL" id="DS547175">
    <property type="protein sequence ID" value="EDQ99060.1"/>
    <property type="molecule type" value="Genomic_DNA"/>
</dbReference>
<proteinExistence type="predicted"/>
<name>B0E283_LACBS</name>
<dbReference type="KEGG" id="lbc:LACBIDRAFT_317706"/>
<evidence type="ECO:0000313" key="1">
    <source>
        <dbReference type="EMBL" id="EDQ99060.1"/>
    </source>
</evidence>
<protein>
    <submittedName>
        <fullName evidence="1">Predicted protein</fullName>
    </submittedName>
</protein>
<gene>
    <name evidence="1" type="ORF">LACBIDRAFT_317706</name>
</gene>
<dbReference type="Proteomes" id="UP000001194">
    <property type="component" value="Unassembled WGS sequence"/>
</dbReference>
<dbReference type="GeneID" id="6085952"/>
<evidence type="ECO:0000313" key="2">
    <source>
        <dbReference type="Proteomes" id="UP000001194"/>
    </source>
</evidence>
<keyword evidence="2" id="KW-1185">Reference proteome</keyword>
<organism evidence="2">
    <name type="scientific">Laccaria bicolor (strain S238N-H82 / ATCC MYA-4686)</name>
    <name type="common">Bicoloured deceiver</name>
    <name type="synonym">Laccaria laccata var. bicolor</name>
    <dbReference type="NCBI Taxonomy" id="486041"/>
    <lineage>
        <taxon>Eukaryota</taxon>
        <taxon>Fungi</taxon>
        <taxon>Dikarya</taxon>
        <taxon>Basidiomycota</taxon>
        <taxon>Agaricomycotina</taxon>
        <taxon>Agaricomycetes</taxon>
        <taxon>Agaricomycetidae</taxon>
        <taxon>Agaricales</taxon>
        <taxon>Agaricineae</taxon>
        <taxon>Hydnangiaceae</taxon>
        <taxon>Laccaria</taxon>
    </lineage>
</organism>
<reference evidence="1 2" key="1">
    <citation type="journal article" date="2008" name="Nature">
        <title>The genome of Laccaria bicolor provides insights into mycorrhizal symbiosis.</title>
        <authorList>
            <person name="Martin F."/>
            <person name="Aerts A."/>
            <person name="Ahren D."/>
            <person name="Brun A."/>
            <person name="Danchin E.G.J."/>
            <person name="Duchaussoy F."/>
            <person name="Gibon J."/>
            <person name="Kohler A."/>
            <person name="Lindquist E."/>
            <person name="Pereda V."/>
            <person name="Salamov A."/>
            <person name="Shapiro H.J."/>
            <person name="Wuyts J."/>
            <person name="Blaudez D."/>
            <person name="Buee M."/>
            <person name="Brokstein P."/>
            <person name="Canbaeck B."/>
            <person name="Cohen D."/>
            <person name="Courty P.E."/>
            <person name="Coutinho P.M."/>
            <person name="Delaruelle C."/>
            <person name="Detter J.C."/>
            <person name="Deveau A."/>
            <person name="DiFazio S."/>
            <person name="Duplessis S."/>
            <person name="Fraissinet-Tachet L."/>
            <person name="Lucic E."/>
            <person name="Frey-Klett P."/>
            <person name="Fourrey C."/>
            <person name="Feussner I."/>
            <person name="Gay G."/>
            <person name="Grimwood J."/>
            <person name="Hoegger P.J."/>
            <person name="Jain P."/>
            <person name="Kilaru S."/>
            <person name="Labbe J."/>
            <person name="Lin Y.C."/>
            <person name="Legue V."/>
            <person name="Le Tacon F."/>
            <person name="Marmeisse R."/>
            <person name="Melayah D."/>
            <person name="Montanini B."/>
            <person name="Muratet M."/>
            <person name="Nehls U."/>
            <person name="Niculita-Hirzel H."/>
            <person name="Oudot-Le Secq M.P."/>
            <person name="Peter M."/>
            <person name="Quesneville H."/>
            <person name="Rajashekar B."/>
            <person name="Reich M."/>
            <person name="Rouhier N."/>
            <person name="Schmutz J."/>
            <person name="Yin T."/>
            <person name="Chalot M."/>
            <person name="Henrissat B."/>
            <person name="Kuees U."/>
            <person name="Lucas S."/>
            <person name="Van de Peer Y."/>
            <person name="Podila G.K."/>
            <person name="Polle A."/>
            <person name="Pukkila P.J."/>
            <person name="Richardson P.M."/>
            <person name="Rouze P."/>
            <person name="Sanders I.R."/>
            <person name="Stajich J.E."/>
            <person name="Tunlid A."/>
            <person name="Tuskan G."/>
            <person name="Grigoriev I.V."/>
        </authorList>
    </citation>
    <scope>NUCLEOTIDE SEQUENCE [LARGE SCALE GENOMIC DNA]</scope>
    <source>
        <strain evidence="2">S238N-H82 / ATCC MYA-4686</strain>
    </source>
</reference>
<dbReference type="RefSeq" id="XP_001890303.1">
    <property type="nucleotide sequence ID" value="XM_001890268.1"/>
</dbReference>
<accession>B0E283</accession>
<dbReference type="AlphaFoldDB" id="B0E283"/>
<dbReference type="HOGENOM" id="CLU_2961211_0_0_1"/>
<dbReference type="InParanoid" id="B0E283"/>